<name>A0AAN9VCQ1_9ORTH</name>
<accession>A0AAN9VCQ1</accession>
<protein>
    <submittedName>
        <fullName evidence="1">Uncharacterized protein</fullName>
    </submittedName>
</protein>
<dbReference type="Proteomes" id="UP001378592">
    <property type="component" value="Unassembled WGS sequence"/>
</dbReference>
<comment type="caution">
    <text evidence="1">The sequence shown here is derived from an EMBL/GenBank/DDBJ whole genome shotgun (WGS) entry which is preliminary data.</text>
</comment>
<organism evidence="1 2">
    <name type="scientific">Gryllus longicercus</name>
    <dbReference type="NCBI Taxonomy" id="2509291"/>
    <lineage>
        <taxon>Eukaryota</taxon>
        <taxon>Metazoa</taxon>
        <taxon>Ecdysozoa</taxon>
        <taxon>Arthropoda</taxon>
        <taxon>Hexapoda</taxon>
        <taxon>Insecta</taxon>
        <taxon>Pterygota</taxon>
        <taxon>Neoptera</taxon>
        <taxon>Polyneoptera</taxon>
        <taxon>Orthoptera</taxon>
        <taxon>Ensifera</taxon>
        <taxon>Gryllidea</taxon>
        <taxon>Grylloidea</taxon>
        <taxon>Gryllidae</taxon>
        <taxon>Gryllinae</taxon>
        <taxon>Gryllus</taxon>
    </lineage>
</organism>
<dbReference type="EMBL" id="JAZDUA010000277">
    <property type="protein sequence ID" value="KAK7862399.1"/>
    <property type="molecule type" value="Genomic_DNA"/>
</dbReference>
<dbReference type="AlphaFoldDB" id="A0AAN9VCQ1"/>
<reference evidence="1 2" key="1">
    <citation type="submission" date="2024-03" db="EMBL/GenBank/DDBJ databases">
        <title>The genome assembly and annotation of the cricket Gryllus longicercus Weissman &amp; Gray.</title>
        <authorList>
            <person name="Szrajer S."/>
            <person name="Gray D."/>
            <person name="Ylla G."/>
        </authorList>
    </citation>
    <scope>NUCLEOTIDE SEQUENCE [LARGE SCALE GENOMIC DNA]</scope>
    <source>
        <strain evidence="1">DAG 2021-001</strain>
        <tissue evidence="1">Whole body minus gut</tissue>
    </source>
</reference>
<gene>
    <name evidence="1" type="ORF">R5R35_004173</name>
</gene>
<keyword evidence="2" id="KW-1185">Reference proteome</keyword>
<evidence type="ECO:0000313" key="2">
    <source>
        <dbReference type="Proteomes" id="UP001378592"/>
    </source>
</evidence>
<sequence length="116" mass="13107">MRVFQGSRISCVCTTRVPLARRRYRGVLRVCLPLNTAIMLSEGRVSRNNITKSTRLLRCGEITLSREQSRATMPLLVRSEDREDARLKSNTDSSPAILERLLPLMAEGAYEGTRRG</sequence>
<evidence type="ECO:0000313" key="1">
    <source>
        <dbReference type="EMBL" id="KAK7862399.1"/>
    </source>
</evidence>
<proteinExistence type="predicted"/>